<feature type="transmembrane region" description="Helical" evidence="8">
    <location>
        <begin position="77"/>
        <end position="98"/>
    </location>
</feature>
<sequence>MIKSKQHLAVFQAILAAALFGISSPVSKLLLEKIPPMLMASLLYLGAGIGMLFLGLIKWSKNTKAKEAKISKAELPFVIGMIVLDIAAPIFLMIGLTMTTASNASLLNNFEIVATALVALLIFKESIGKRLWVAIFFITASSIVLSISDFSSFSFSVGSIFVLFACICWGFENNCTRMMSLKDPMQIVIVKGLGSGTGSLLIAVLMNEYASDIRYILIAMILGFFAYGLSIFFYVTAQRQLGAARTSAYYAVAPFIGVGLSLILYNEQITVNFVIAVILMLFGAYYAAVEKHNHKHIHEMVKHEHRHEHNDSHHNHVHENFENGEHNHVHVHESTEHEHNHTPDMHHAHDH</sequence>
<comment type="caution">
    <text evidence="10">The sequence shown here is derived from an EMBL/GenBank/DDBJ whole genome shotgun (WGS) entry which is preliminary data.</text>
</comment>
<feature type="domain" description="EamA" evidence="9">
    <location>
        <begin position="158"/>
        <end position="286"/>
    </location>
</feature>
<dbReference type="EMBL" id="BHYK01000011">
    <property type="protein sequence ID" value="GCD10638.1"/>
    <property type="molecule type" value="Genomic_DNA"/>
</dbReference>
<feature type="transmembrane region" description="Helical" evidence="8">
    <location>
        <begin position="213"/>
        <end position="235"/>
    </location>
</feature>
<evidence type="ECO:0000259" key="9">
    <source>
        <dbReference type="Pfam" id="PF00892"/>
    </source>
</evidence>
<evidence type="ECO:0000256" key="3">
    <source>
        <dbReference type="ARBA" id="ARBA00022475"/>
    </source>
</evidence>
<accession>A0A401UM89</accession>
<evidence type="ECO:0000313" key="10">
    <source>
        <dbReference type="EMBL" id="GCD10638.1"/>
    </source>
</evidence>
<dbReference type="InterPro" id="IPR037185">
    <property type="entry name" value="EmrE-like"/>
</dbReference>
<dbReference type="PANTHER" id="PTHR42920">
    <property type="entry name" value="OS03G0707200 PROTEIN-RELATED"/>
    <property type="match status" value="1"/>
</dbReference>
<feature type="transmembrane region" description="Helical" evidence="8">
    <location>
        <begin position="271"/>
        <end position="289"/>
    </location>
</feature>
<keyword evidence="11" id="KW-1185">Reference proteome</keyword>
<dbReference type="OrthoDB" id="9794287at2"/>
<feature type="transmembrane region" description="Helical" evidence="8">
    <location>
        <begin position="130"/>
        <end position="147"/>
    </location>
</feature>
<feature type="transmembrane region" description="Helical" evidence="8">
    <location>
        <begin position="184"/>
        <end position="207"/>
    </location>
</feature>
<feature type="transmembrane region" description="Helical" evidence="8">
    <location>
        <begin position="38"/>
        <end position="57"/>
    </location>
</feature>
<dbReference type="Proteomes" id="UP000287872">
    <property type="component" value="Unassembled WGS sequence"/>
</dbReference>
<comment type="subcellular location">
    <subcellularLocation>
        <location evidence="1">Cell membrane</location>
        <topology evidence="1">Multi-pass membrane protein</topology>
    </subcellularLocation>
</comment>
<keyword evidence="4 8" id="KW-0812">Transmembrane</keyword>
<gene>
    <name evidence="10" type="ORF">Ctaglu_22610</name>
</gene>
<evidence type="ECO:0000256" key="7">
    <source>
        <dbReference type="SAM" id="MobiDB-lite"/>
    </source>
</evidence>
<feature type="transmembrane region" description="Helical" evidence="8">
    <location>
        <begin position="247"/>
        <end position="265"/>
    </location>
</feature>
<feature type="transmembrane region" description="Helical" evidence="8">
    <location>
        <begin position="104"/>
        <end position="123"/>
    </location>
</feature>
<comment type="similarity">
    <text evidence="2">Belongs to the EamA transporter family.</text>
</comment>
<dbReference type="InterPro" id="IPR051258">
    <property type="entry name" value="Diverse_Substrate_Transporter"/>
</dbReference>
<evidence type="ECO:0000256" key="2">
    <source>
        <dbReference type="ARBA" id="ARBA00007362"/>
    </source>
</evidence>
<evidence type="ECO:0000256" key="4">
    <source>
        <dbReference type="ARBA" id="ARBA00022692"/>
    </source>
</evidence>
<reference evidence="10 11" key="1">
    <citation type="submission" date="2018-11" db="EMBL/GenBank/DDBJ databases">
        <title>Genome sequencing and assembly of Clostridium tagluense strain A121.</title>
        <authorList>
            <person name="Murakami T."/>
            <person name="Segawa T."/>
            <person name="Shcherbakova V.A."/>
            <person name="Mori H."/>
            <person name="Yoshimura Y."/>
        </authorList>
    </citation>
    <scope>NUCLEOTIDE SEQUENCE [LARGE SCALE GENOMIC DNA]</scope>
    <source>
        <strain evidence="10 11">A121</strain>
    </source>
</reference>
<dbReference type="SUPFAM" id="SSF103481">
    <property type="entry name" value="Multidrug resistance efflux transporter EmrE"/>
    <property type="match status" value="2"/>
</dbReference>
<feature type="region of interest" description="Disordered" evidence="7">
    <location>
        <begin position="332"/>
        <end position="351"/>
    </location>
</feature>
<evidence type="ECO:0000256" key="8">
    <source>
        <dbReference type="SAM" id="Phobius"/>
    </source>
</evidence>
<evidence type="ECO:0000256" key="5">
    <source>
        <dbReference type="ARBA" id="ARBA00022989"/>
    </source>
</evidence>
<proteinExistence type="inferred from homology"/>
<keyword evidence="6 8" id="KW-0472">Membrane</keyword>
<dbReference type="GO" id="GO:0005886">
    <property type="term" value="C:plasma membrane"/>
    <property type="evidence" value="ECO:0007669"/>
    <property type="project" value="UniProtKB-SubCell"/>
</dbReference>
<dbReference type="RefSeq" id="WP_125001613.1">
    <property type="nucleotide sequence ID" value="NZ_BHYK01000011.1"/>
</dbReference>
<dbReference type="InterPro" id="IPR000620">
    <property type="entry name" value="EamA_dom"/>
</dbReference>
<dbReference type="AlphaFoldDB" id="A0A401UM89"/>
<protein>
    <submittedName>
        <fullName evidence="10">Membrane protein</fullName>
    </submittedName>
</protein>
<dbReference type="PANTHER" id="PTHR42920:SF11">
    <property type="entry name" value="INNER MEMBRANE PROTEIN YTFF"/>
    <property type="match status" value="1"/>
</dbReference>
<evidence type="ECO:0000313" key="11">
    <source>
        <dbReference type="Proteomes" id="UP000287872"/>
    </source>
</evidence>
<feature type="domain" description="EamA" evidence="9">
    <location>
        <begin position="9"/>
        <end position="146"/>
    </location>
</feature>
<evidence type="ECO:0000256" key="6">
    <source>
        <dbReference type="ARBA" id="ARBA00023136"/>
    </source>
</evidence>
<dbReference type="Pfam" id="PF00892">
    <property type="entry name" value="EamA"/>
    <property type="match status" value="2"/>
</dbReference>
<organism evidence="10 11">
    <name type="scientific">Clostridium tagluense</name>
    <dbReference type="NCBI Taxonomy" id="360422"/>
    <lineage>
        <taxon>Bacteria</taxon>
        <taxon>Bacillati</taxon>
        <taxon>Bacillota</taxon>
        <taxon>Clostridia</taxon>
        <taxon>Eubacteriales</taxon>
        <taxon>Clostridiaceae</taxon>
        <taxon>Clostridium</taxon>
    </lineage>
</organism>
<name>A0A401UM89_9CLOT</name>
<keyword evidence="3" id="KW-1003">Cell membrane</keyword>
<feature type="transmembrane region" description="Helical" evidence="8">
    <location>
        <begin position="153"/>
        <end position="172"/>
    </location>
</feature>
<keyword evidence="5 8" id="KW-1133">Transmembrane helix</keyword>
<evidence type="ECO:0000256" key="1">
    <source>
        <dbReference type="ARBA" id="ARBA00004651"/>
    </source>
</evidence>